<sequence>MEGLMKSMLDKLPPWAYQVFAVVIAAGMIFYFVKTLYINKKLSDMIADVMRRDDRMQDIQLRMDELRSAQMLHEHTAQQTLSALRDVKPFMDALNDIRAIADPYAVLTEASFLLQRMLDILAVDMKLKAGGASSLRHLAACGSDADAALRLGGLPEALCRRAPAPCRSLRRRKILPQEGDRTDRGRDEG</sequence>
<dbReference type="EMBL" id="CALYLO010000001">
    <property type="protein sequence ID" value="CAH8243685.1"/>
    <property type="molecule type" value="Genomic_DNA"/>
</dbReference>
<dbReference type="RefSeq" id="WP_249724576.1">
    <property type="nucleotide sequence ID" value="NZ_AP031286.1"/>
</dbReference>
<feature type="transmembrane region" description="Helical" evidence="2">
    <location>
        <begin position="15"/>
        <end position="33"/>
    </location>
</feature>
<proteinExistence type="predicted"/>
<evidence type="ECO:0008006" key="5">
    <source>
        <dbReference type="Google" id="ProtNLM"/>
    </source>
</evidence>
<evidence type="ECO:0000256" key="2">
    <source>
        <dbReference type="SAM" id="Phobius"/>
    </source>
</evidence>
<keyword evidence="2" id="KW-1133">Transmembrane helix</keyword>
<evidence type="ECO:0000313" key="3">
    <source>
        <dbReference type="EMBL" id="CAH8243685.1"/>
    </source>
</evidence>
<keyword evidence="2" id="KW-0472">Membrane</keyword>
<dbReference type="Proteomes" id="UP001154322">
    <property type="component" value="Unassembled WGS sequence"/>
</dbReference>
<comment type="caution">
    <text evidence="3">The sequence shown here is derived from an EMBL/GenBank/DDBJ whole genome shotgun (WGS) entry which is preliminary data.</text>
</comment>
<keyword evidence="4" id="KW-1185">Reference proteome</keyword>
<accession>A0ABM9FWZ9</accession>
<feature type="compositionally biased region" description="Basic and acidic residues" evidence="1">
    <location>
        <begin position="178"/>
        <end position="189"/>
    </location>
</feature>
<evidence type="ECO:0000313" key="4">
    <source>
        <dbReference type="Proteomes" id="UP001154322"/>
    </source>
</evidence>
<name>A0ABM9FWZ9_9BACL</name>
<organism evidence="3 4">
    <name type="scientific">Paenibacillus melissococcoides</name>
    <dbReference type="NCBI Taxonomy" id="2912268"/>
    <lineage>
        <taxon>Bacteria</taxon>
        <taxon>Bacillati</taxon>
        <taxon>Bacillota</taxon>
        <taxon>Bacilli</taxon>
        <taxon>Bacillales</taxon>
        <taxon>Paenibacillaceae</taxon>
        <taxon>Paenibacillus</taxon>
    </lineage>
</organism>
<reference evidence="3" key="1">
    <citation type="submission" date="2022-06" db="EMBL/GenBank/DDBJ databases">
        <authorList>
            <person name="Dietemann V."/>
            <person name="Ory F."/>
            <person name="Dainat B."/>
            <person name="Oberhansli S."/>
        </authorList>
    </citation>
    <scope>NUCLEOTIDE SEQUENCE</scope>
    <source>
        <strain evidence="3">Ena-SAMPLE-TAB-26-04-2022-14:26:32:270-5432</strain>
    </source>
</reference>
<protein>
    <recommendedName>
        <fullName evidence="5">DUF948 domain-containing protein</fullName>
    </recommendedName>
</protein>
<gene>
    <name evidence="3" type="ORF">WJ0W_000925</name>
</gene>
<feature type="region of interest" description="Disordered" evidence="1">
    <location>
        <begin position="170"/>
        <end position="189"/>
    </location>
</feature>
<evidence type="ECO:0000256" key="1">
    <source>
        <dbReference type="SAM" id="MobiDB-lite"/>
    </source>
</evidence>
<keyword evidence="2" id="KW-0812">Transmembrane</keyword>